<dbReference type="Pfam" id="PF22936">
    <property type="entry name" value="Pol_BBD"/>
    <property type="match status" value="1"/>
</dbReference>
<keyword evidence="1" id="KW-0378">Hydrolase</keyword>
<dbReference type="SUPFAM" id="SSF53098">
    <property type="entry name" value="Ribonuclease H-like"/>
    <property type="match status" value="1"/>
</dbReference>
<dbReference type="InterPro" id="IPR057670">
    <property type="entry name" value="SH3_retrovirus"/>
</dbReference>
<dbReference type="InterPro" id="IPR001584">
    <property type="entry name" value="Integrase_cat-core"/>
</dbReference>
<feature type="compositionally biased region" description="Polar residues" evidence="2">
    <location>
        <begin position="891"/>
        <end position="918"/>
    </location>
</feature>
<dbReference type="SUPFAM" id="SSF56672">
    <property type="entry name" value="DNA/RNA polymerases"/>
    <property type="match status" value="1"/>
</dbReference>
<accession>Q94LA8</accession>
<keyword evidence="1" id="KW-0645">Protease</keyword>
<dbReference type="Pfam" id="PF14223">
    <property type="entry name" value="Retrotran_gag_2"/>
    <property type="match status" value="1"/>
</dbReference>
<evidence type="ECO:0000313" key="5">
    <source>
        <dbReference type="EMBL" id="BAH30336.1"/>
    </source>
</evidence>
<dbReference type="EMBL" id="AC084807">
    <property type="protein sequence ID" value="AAK43485.1"/>
    <property type="molecule type" value="Genomic_DNA"/>
</dbReference>
<dbReference type="InterPro" id="IPR036397">
    <property type="entry name" value="RNaseH_sf"/>
</dbReference>
<dbReference type="GO" id="GO:0004190">
    <property type="term" value="F:aspartic-type endopeptidase activity"/>
    <property type="evidence" value="ECO:0007669"/>
    <property type="project" value="UniProtKB-KW"/>
</dbReference>
<dbReference type="InterPro" id="IPR012337">
    <property type="entry name" value="RNaseH-like_sf"/>
</dbReference>
<reference evidence="4" key="2">
    <citation type="submission" date="2001-04" db="EMBL/GenBank/DDBJ databases">
        <title>Arabidopsis thaliana chromosome 1 BAC T18F15 genomic sequence.</title>
        <authorList>
            <person name="Lin X."/>
            <person name="Kaul S."/>
            <person name="Town C.D."/>
            <person name="Benito M."/>
            <person name="Creasy T.H."/>
            <person name="Haas B.J."/>
            <person name="Wu D."/>
            <person name="Maiti R."/>
            <person name="Ronning C.M."/>
            <person name="Koo H."/>
            <person name="Fujii C.Y."/>
            <person name="Utterback T.R."/>
            <person name="Barnstead M.E."/>
            <person name="Bowman C.L."/>
            <person name="White O."/>
            <person name="Nierman W.C."/>
            <person name="Fraser C.M."/>
        </authorList>
    </citation>
    <scope>NUCLEOTIDE SEQUENCE</scope>
</reference>
<dbReference type="Pfam" id="PF13976">
    <property type="entry name" value="gag_pre-integrs"/>
    <property type="match status" value="1"/>
</dbReference>
<evidence type="ECO:0000313" key="4">
    <source>
        <dbReference type="EMBL" id="AAK43485.1"/>
    </source>
</evidence>
<feature type="compositionally biased region" description="Low complexity" evidence="2">
    <location>
        <begin position="256"/>
        <end position="265"/>
    </location>
</feature>
<dbReference type="CDD" id="cd09272">
    <property type="entry name" value="RNase_HI_RT_Ty1"/>
    <property type="match status" value="1"/>
</dbReference>
<keyword evidence="1" id="KW-0064">Aspartyl protease</keyword>
<name>Q94LA8_ARATH</name>
<feature type="region of interest" description="Disordered" evidence="2">
    <location>
        <begin position="766"/>
        <end position="936"/>
    </location>
</feature>
<dbReference type="PANTHER" id="PTHR11439">
    <property type="entry name" value="GAG-POL-RELATED RETROTRANSPOSON"/>
    <property type="match status" value="1"/>
</dbReference>
<dbReference type="InterPro" id="IPR013103">
    <property type="entry name" value="RVT_2"/>
</dbReference>
<dbReference type="Gene3D" id="3.30.420.10">
    <property type="entry name" value="Ribonuclease H-like superfamily/Ribonuclease H"/>
    <property type="match status" value="1"/>
</dbReference>
<dbReference type="PANTHER" id="PTHR11439:SF455">
    <property type="entry name" value="RLK (RECEPTOR-LIKE PROTEIN KINASE) 8, PUTATIVE-RELATED"/>
    <property type="match status" value="1"/>
</dbReference>
<gene>
    <name evidence="4" type="primary">T18F15.5</name>
    <name evidence="5" type="ordered locus">At1g44510</name>
</gene>
<dbReference type="InterPro" id="IPR054722">
    <property type="entry name" value="PolX-like_BBD"/>
</dbReference>
<evidence type="ECO:0000256" key="2">
    <source>
        <dbReference type="SAM" id="MobiDB-lite"/>
    </source>
</evidence>
<sequence length="1459" mass="162938">MSQVNGLPATRDEAIVLTPQTLFNVNTSNVTKLTSTNYLMWSIQIHALLDGYDLAGYLDNSVVIPPETTTINSVVSANPSFTLWKRQDKLIFSALIGAISPAVQSLVSRATNSSQIWSTLNNTYAKPSYGHIKQLRQQIQRLTKGTKTIDEYVQSHTTRLDQLAILGKPMEHEEQVEHILKGLPEEYKTVVDQIEGKDNTPTITEIHERLINHESKLLSDEVPPSSSFPMSANAVQQRNFNNNCNQNQHKNRYQGNTHNNNTNTNSQPSTYNKSGQRTFKPYLGKCQICSVQGHSARRCPQLQAMQLPASSSAHSPFTPWQPRANLAIGSPYAANPWLLDSGATHHITSDLNALSLHQPYNGGEYVMIADGTGLTIKQTGSTFLPSQNRDLALHKVLYVPDIRKNLISVYRLCNTNQVSVEFFPASFQVKDLNTGTLLLQGRTKDDLYEWPVTNPPATALFTSPSPKTTLSSWHSRLGHPSASILNTLLSKFSLPVSVASSNKTSCSDCLINKSHKLPFATSSIHSSSPLEYIFTDVWTSPIISHDNYKYYLVLVDHYTRYTWLYPLQQKSQVKATFIAFKALVENRFQAKIRTLYSDNGGEFIALRDFLVSNGISHLTSPPHTPEHNGLSERKHRHIVETGLTLLTQASVPREYWTYAFATAVYLINRMPTPVLCLQSPFQKLFGSSPNYQRLRVFGCLCFPWLRPYTRNKLEERSKRCVFLGYSLTQTAYLCLDVDNNRLYTSRHVMFDESTYPFAASIREQSQSSLVTPPESSSSSSPANSGFPCSVLRLQSPPASSPETPSPPQQQNDSPVSPRQTGSPTPSHHSQVRDSTLSPSPSVSNSEPTAPHENGPEPEAQSNPNSPFIGPLPNPNPETNPSSSIEQRPVDKSTTTALPPNQTTIAATSNSRSQPPKNNHQMKTRSKNNITKPKTKTSLTVALTQPHLSEPNTVTQALKDKKWRFAMSDEFDAQQRNHTWDLVPPNPTQHLVGCRWVFKLKYLPNGLIDKYKARLVAKGFNQQYGVDYAETFSPVIKATTIRVVLDVAVKKNWPLKQLDVNNAFLQGTLTEEVYMAQPPGFVDKDRPSHVCRLRKAIYGLKQAPRAWYMELKQHLLNIGFVNSLADTSLFIYSHGTTLLYLLVYVDDIIVTGSDHKSVSAVLSSLAERFSIKDPTDLHYFLGIEATRTNTGLHLMQRKYMTDLLAKHNMLDAKPVATPLPTSPKLTLHGGTKLNDASEYRSVVGSLQYLAFTRPDIAFAVNRLSQFMHQPTSDHWQAAKRVLRYLAGTTTHGIFLNSSSPIHLHAFSDADWAGDSADYVSTNAYVIYLGRNPISWSSKKQRGVSRSSTESEYRAVANAASEIRWLCSLLTELHIRLPHGPTIFCDNIGATYICANPVFHSRMKHIALDYHFVRGMIQSRALRVSHVSTNDQLADALTKSLSRPHFLSARSKIGVRQLPPS</sequence>
<dbReference type="InterPro" id="IPR043502">
    <property type="entry name" value="DNA/RNA_pol_sf"/>
</dbReference>
<dbReference type="EMBL" id="AB493498">
    <property type="protein sequence ID" value="BAH30336.1"/>
    <property type="molecule type" value="Genomic_DNA"/>
</dbReference>
<evidence type="ECO:0000259" key="3">
    <source>
        <dbReference type="PROSITE" id="PS50994"/>
    </source>
</evidence>
<feature type="compositionally biased region" description="Polar residues" evidence="2">
    <location>
        <begin position="811"/>
        <end position="828"/>
    </location>
</feature>
<dbReference type="Pfam" id="PF00665">
    <property type="entry name" value="rve"/>
    <property type="match status" value="1"/>
</dbReference>
<dbReference type="Pfam" id="PF25597">
    <property type="entry name" value="SH3_retrovirus"/>
    <property type="match status" value="1"/>
</dbReference>
<dbReference type="InterPro" id="IPR025724">
    <property type="entry name" value="GAG-pre-integrase_dom"/>
</dbReference>
<feature type="region of interest" description="Disordered" evidence="2">
    <location>
        <begin position="244"/>
        <end position="274"/>
    </location>
</feature>
<dbReference type="GO" id="GO:0015074">
    <property type="term" value="P:DNA integration"/>
    <property type="evidence" value="ECO:0007669"/>
    <property type="project" value="InterPro"/>
</dbReference>
<organism evidence="4">
    <name type="scientific">Arabidopsis thaliana</name>
    <name type="common">Mouse-ear cress</name>
    <dbReference type="NCBI Taxonomy" id="3702"/>
    <lineage>
        <taxon>Eukaryota</taxon>
        <taxon>Viridiplantae</taxon>
        <taxon>Streptophyta</taxon>
        <taxon>Embryophyta</taxon>
        <taxon>Tracheophyta</taxon>
        <taxon>Spermatophyta</taxon>
        <taxon>Magnoliopsida</taxon>
        <taxon>eudicotyledons</taxon>
        <taxon>Gunneridae</taxon>
        <taxon>Pentapetalae</taxon>
        <taxon>rosids</taxon>
        <taxon>malvids</taxon>
        <taxon>Brassicales</taxon>
        <taxon>Brassicaceae</taxon>
        <taxon>Camelineae</taxon>
        <taxon>Arabidopsis</taxon>
    </lineage>
</organism>
<dbReference type="Pfam" id="PF07727">
    <property type="entry name" value="RVT_2"/>
    <property type="match status" value="1"/>
</dbReference>
<feature type="compositionally biased region" description="Polar residues" evidence="2">
    <location>
        <begin position="926"/>
        <end position="936"/>
    </location>
</feature>
<dbReference type="PROSITE" id="PS50994">
    <property type="entry name" value="INTEGRASE"/>
    <property type="match status" value="1"/>
</dbReference>
<dbReference type="MEROPS" id="A11.004"/>
<protein>
    <submittedName>
        <fullName evidence="4">Polyprotein, putative</fullName>
    </submittedName>
</protein>
<dbReference type="GO" id="GO:0003676">
    <property type="term" value="F:nucleic acid binding"/>
    <property type="evidence" value="ECO:0007669"/>
    <property type="project" value="InterPro"/>
</dbReference>
<feature type="domain" description="Integrase catalytic" evidence="3">
    <location>
        <begin position="525"/>
        <end position="688"/>
    </location>
</feature>
<reference evidence="5" key="3">
    <citation type="submission" date="2009-03" db="EMBL/GenBank/DDBJ databases">
        <title>ORF Cloning and Analysis of Arabidopsis Transcription Factor Genes.</title>
        <authorList>
            <person name="Fujita M."/>
        </authorList>
    </citation>
    <scope>NUCLEOTIDE SEQUENCE</scope>
</reference>
<feature type="compositionally biased region" description="Low complexity" evidence="2">
    <location>
        <begin position="766"/>
        <end position="802"/>
    </location>
</feature>
<reference key="1">
    <citation type="journal article" date="2000" name="Nature">
        <title>Sequence and analysis of chromosome 1 of the plant Arabidopsis thaliana.</title>
        <authorList>
            <person name="Theologis A."/>
            <person name="Ecker J.R."/>
            <person name="Palm C.J."/>
            <person name="Federspiel N.A."/>
            <person name="Kaul S."/>
            <person name="White O."/>
            <person name="Alonso J."/>
            <person name="Altafi H."/>
            <person name="Araujo R."/>
            <person name="Bowman C.L."/>
            <person name="Brooks S.Y."/>
            <person name="Buehler E."/>
            <person name="Chan A."/>
            <person name="Chao Q."/>
            <person name="Chen H."/>
            <person name="Cheuk R.F."/>
            <person name="Chin C.W."/>
            <person name="Chung M.K."/>
            <person name="Conn L."/>
            <person name="Conway A.B."/>
            <person name="Conway A.R."/>
            <person name="Creasy T.H."/>
            <person name="Dewar K."/>
            <person name="Dunn P."/>
            <person name="Etgu P."/>
            <person name="Feldblyum T.V."/>
            <person name="Feng J."/>
            <person name="Fong B."/>
            <person name="Fujii C.Y."/>
            <person name="Gill J.E."/>
            <person name="Goldsmith A.D."/>
            <person name="Haas B."/>
            <person name="Hansen N.F."/>
            <person name="Hughes B."/>
            <person name="Huizar L."/>
            <person name="Hunter J.L."/>
            <person name="Jenkins J."/>
            <person name="Johnson-Hopson C."/>
            <person name="Khan S."/>
            <person name="Khaykin E."/>
            <person name="Kim C.J."/>
            <person name="Koo H.L."/>
            <person name="Kremenetskaia I."/>
            <person name="Kurtz D.B."/>
            <person name="Kwan A."/>
            <person name="Lam B."/>
            <person name="Langin-Hooper S."/>
            <person name="Lee A."/>
            <person name="Lee J.M."/>
            <person name="Lenz C.A."/>
            <person name="Li J.H."/>
            <person name="Li Y."/>
            <person name="Lin X."/>
            <person name="Liu S.X."/>
            <person name="Liu Z.A."/>
            <person name="Luros J.S."/>
            <person name="Maiti R."/>
            <person name="Marziali A."/>
            <person name="Militscher J."/>
            <person name="Miranda M."/>
            <person name="Nguyen M."/>
            <person name="Nierman W.C."/>
            <person name="Osborne B.I."/>
            <person name="Pai G."/>
            <person name="Peterson J."/>
            <person name="Pham P.K."/>
            <person name="Rizzo M."/>
            <person name="Rooney T."/>
            <person name="Rowley D."/>
            <person name="Sakano H."/>
            <person name="Salzberg S.L."/>
            <person name="Schwartz J.R."/>
            <person name="Shinn P."/>
            <person name="Southwick A.M."/>
            <person name="Sun H."/>
            <person name="Tallon L.J."/>
            <person name="Tambunga G."/>
            <person name="Toriumi M.J."/>
            <person name="Town C.D."/>
            <person name="Utterback T."/>
            <person name="Van Aken S."/>
            <person name="Vaysberg M."/>
            <person name="Vysotskaia V.S."/>
            <person name="Walker M."/>
            <person name="Wu D."/>
            <person name="Yu G."/>
            <person name="Fraser C.M."/>
            <person name="Venter J.C."/>
            <person name="Davis R.W."/>
        </authorList>
    </citation>
    <scope>NUCLEOTIDE SEQUENCE [LARGE SCALE GENOMIC DNA]</scope>
    <source>
        <strain>cv. Columbia</strain>
    </source>
</reference>
<evidence type="ECO:0000256" key="1">
    <source>
        <dbReference type="ARBA" id="ARBA00022750"/>
    </source>
</evidence>
<feature type="compositionally biased region" description="Low complexity" evidence="2">
    <location>
        <begin position="834"/>
        <end position="847"/>
    </location>
</feature>
<proteinExistence type="predicted"/>